<dbReference type="STRING" id="1714354.BLL40_05205"/>
<organism evidence="1 2">
    <name type="scientific">Domibacillus mangrovi</name>
    <dbReference type="NCBI Taxonomy" id="1714354"/>
    <lineage>
        <taxon>Bacteria</taxon>
        <taxon>Bacillati</taxon>
        <taxon>Bacillota</taxon>
        <taxon>Bacilli</taxon>
        <taxon>Bacillales</taxon>
        <taxon>Bacillaceae</taxon>
        <taxon>Domibacillus</taxon>
    </lineage>
</organism>
<name>A0A1Q5P405_9BACI</name>
<sequence>MIELLGHMLMDKEEKEAKASAQQNKTWIHYLMLQYSKPSFGEEKPAAQQNRQKFEEAIRPKQSKATAPVQKQVWDFKLLDQLKVQQKGG</sequence>
<accession>A0A1Q5P405</accession>
<dbReference type="AlphaFoldDB" id="A0A1Q5P405"/>
<keyword evidence="2" id="KW-1185">Reference proteome</keyword>
<evidence type="ECO:0000313" key="1">
    <source>
        <dbReference type="EMBL" id="OKL36990.1"/>
    </source>
</evidence>
<reference evidence="1 2" key="1">
    <citation type="submission" date="2016-12" db="EMBL/GenBank/DDBJ databases">
        <title>Domibacillus sp. SAOS 44 whole genome sequencing.</title>
        <authorList>
            <person name="Verma A."/>
            <person name="Krishnamurthi S."/>
        </authorList>
    </citation>
    <scope>NUCLEOTIDE SEQUENCE [LARGE SCALE GENOMIC DNA]</scope>
    <source>
        <strain evidence="1 2">SAOS 44</strain>
    </source>
</reference>
<evidence type="ECO:0000313" key="2">
    <source>
        <dbReference type="Proteomes" id="UP000186524"/>
    </source>
</evidence>
<protein>
    <submittedName>
        <fullName evidence="1">Uncharacterized protein</fullName>
    </submittedName>
</protein>
<comment type="caution">
    <text evidence="1">The sequence shown here is derived from an EMBL/GenBank/DDBJ whole genome shotgun (WGS) entry which is preliminary data.</text>
</comment>
<dbReference type="RefSeq" id="WP_073710871.1">
    <property type="nucleotide sequence ID" value="NZ_MRWQ01000005.1"/>
</dbReference>
<dbReference type="OrthoDB" id="9975110at2"/>
<dbReference type="EMBL" id="MRWQ01000005">
    <property type="protein sequence ID" value="OKL36990.1"/>
    <property type="molecule type" value="Genomic_DNA"/>
</dbReference>
<dbReference type="Proteomes" id="UP000186524">
    <property type="component" value="Unassembled WGS sequence"/>
</dbReference>
<gene>
    <name evidence="1" type="ORF">BLL40_05205</name>
</gene>
<proteinExistence type="predicted"/>